<dbReference type="Gene3D" id="3.40.50.2020">
    <property type="match status" value="1"/>
</dbReference>
<protein>
    <submittedName>
        <fullName evidence="1">Phosphoribosyltransferase</fullName>
    </submittedName>
</protein>
<dbReference type="SUPFAM" id="SSF53271">
    <property type="entry name" value="PRTase-like"/>
    <property type="match status" value="1"/>
</dbReference>
<reference evidence="2" key="1">
    <citation type="journal article" date="2019" name="Int. J. Syst. Evol. Microbiol.">
        <title>The Global Catalogue of Microorganisms (GCM) 10K type strain sequencing project: providing services to taxonomists for standard genome sequencing and annotation.</title>
        <authorList>
            <consortium name="The Broad Institute Genomics Platform"/>
            <consortium name="The Broad Institute Genome Sequencing Center for Infectious Disease"/>
            <person name="Wu L."/>
            <person name="Ma J."/>
        </authorList>
    </citation>
    <scope>NUCLEOTIDE SEQUENCE [LARGE SCALE GENOMIC DNA]</scope>
    <source>
        <strain evidence="2">CCM 9147</strain>
    </source>
</reference>
<dbReference type="InterPro" id="IPR000836">
    <property type="entry name" value="PRTase_dom"/>
</dbReference>
<dbReference type="RefSeq" id="WP_229526323.1">
    <property type="nucleotide sequence ID" value="NZ_JAFFQR010000112.1"/>
</dbReference>
<dbReference type="Proteomes" id="UP001597340">
    <property type="component" value="Unassembled WGS sequence"/>
</dbReference>
<gene>
    <name evidence="1" type="ORF">ACFQ5D_02550</name>
</gene>
<evidence type="ECO:0000313" key="2">
    <source>
        <dbReference type="Proteomes" id="UP001597340"/>
    </source>
</evidence>
<keyword evidence="1" id="KW-0808">Transferase</keyword>
<keyword evidence="1" id="KW-0328">Glycosyltransferase</keyword>
<dbReference type="CDD" id="cd06223">
    <property type="entry name" value="PRTases_typeI"/>
    <property type="match status" value="1"/>
</dbReference>
<dbReference type="EMBL" id="JBHTNZ010000002">
    <property type="protein sequence ID" value="MFD1460347.1"/>
    <property type="molecule type" value="Genomic_DNA"/>
</dbReference>
<name>A0ABW4D8H7_9BACL</name>
<accession>A0ABW4D8H7</accession>
<dbReference type="InterPro" id="IPR029057">
    <property type="entry name" value="PRTase-like"/>
</dbReference>
<proteinExistence type="predicted"/>
<comment type="caution">
    <text evidence="1">The sequence shown here is derived from an EMBL/GenBank/DDBJ whole genome shotgun (WGS) entry which is preliminary data.</text>
</comment>
<organism evidence="1 2">
    <name type="scientific">Paenibacillus farraposensis</name>
    <dbReference type="NCBI Taxonomy" id="2807095"/>
    <lineage>
        <taxon>Bacteria</taxon>
        <taxon>Bacillati</taxon>
        <taxon>Bacillota</taxon>
        <taxon>Bacilli</taxon>
        <taxon>Bacillales</taxon>
        <taxon>Paenibacillaceae</taxon>
        <taxon>Paenibacillus</taxon>
    </lineage>
</organism>
<sequence>MINETITRSRSEFKVSVFENENGGITIVTYSKKWASFISCKQNAFVSLSPKKWNVTSKGNYSLWIPKENLDSNVLNQFVEWLHEVNSHLWLSLNKNLKDDFIDELDYCVAADWNISFDTKERTEVGEAEYQIKYQYPKGKIDDETAKIYAVTLTSAVMKCSKYLPIIDKENLLITTIPSIEEEQNKLSWAMARFIQSQIGGLFLTGTLTKEKPKTKTLSVSDKISLWKGIYANNDNINLSQTVEDKDVIIVDDLYQSGASIWTFAEFLKQQGCRNVMGLVAVKSQRDSDNKN</sequence>
<keyword evidence="2" id="KW-1185">Reference proteome</keyword>
<evidence type="ECO:0000313" key="1">
    <source>
        <dbReference type="EMBL" id="MFD1460347.1"/>
    </source>
</evidence>
<dbReference type="GO" id="GO:0016757">
    <property type="term" value="F:glycosyltransferase activity"/>
    <property type="evidence" value="ECO:0007669"/>
    <property type="project" value="UniProtKB-KW"/>
</dbReference>